<dbReference type="AlphaFoldDB" id="A0AAQ1JP30"/>
<evidence type="ECO:0000313" key="3">
    <source>
        <dbReference type="Proteomes" id="UP000243518"/>
    </source>
</evidence>
<keyword evidence="3" id="KW-1185">Reference proteome</keyword>
<dbReference type="EMBL" id="FNVE01000002">
    <property type="protein sequence ID" value="SEF81635.1"/>
    <property type="molecule type" value="Genomic_DNA"/>
</dbReference>
<organism evidence="2 3">
    <name type="scientific">Halopseudomonas aestusnigri</name>
    <dbReference type="NCBI Taxonomy" id="857252"/>
    <lineage>
        <taxon>Bacteria</taxon>
        <taxon>Pseudomonadati</taxon>
        <taxon>Pseudomonadota</taxon>
        <taxon>Gammaproteobacteria</taxon>
        <taxon>Pseudomonadales</taxon>
        <taxon>Pseudomonadaceae</taxon>
        <taxon>Halopseudomonas</taxon>
    </lineage>
</organism>
<dbReference type="RefSeq" id="WP_088273952.1">
    <property type="nucleotide sequence ID" value="NZ_AP027273.1"/>
</dbReference>
<gene>
    <name evidence="2" type="ORF">SAMN05216586_1028</name>
</gene>
<evidence type="ECO:0008006" key="4">
    <source>
        <dbReference type="Google" id="ProtNLM"/>
    </source>
</evidence>
<reference evidence="2 3" key="1">
    <citation type="submission" date="2016-10" db="EMBL/GenBank/DDBJ databases">
        <authorList>
            <person name="Varghese N."/>
            <person name="Submissions S."/>
        </authorList>
    </citation>
    <scope>NUCLEOTIDE SEQUENCE [LARGE SCALE GENOMIC DNA]</scope>
    <source>
        <strain evidence="2 3">CECT 8317</strain>
    </source>
</reference>
<accession>A0AAQ1JP30</accession>
<evidence type="ECO:0000313" key="2">
    <source>
        <dbReference type="EMBL" id="SEF81635.1"/>
    </source>
</evidence>
<dbReference type="Pfam" id="PF14357">
    <property type="entry name" value="DUF4404"/>
    <property type="match status" value="1"/>
</dbReference>
<protein>
    <recommendedName>
        <fullName evidence="4">Chromosome partitioning protein ParA</fullName>
    </recommendedName>
</protein>
<name>A0AAQ1JP30_9GAMM</name>
<proteinExistence type="predicted"/>
<sequence length="92" mass="10095">MPSDRLKSQLESLQQTLNESNSPLSSEEHEALQALATSLEARLLNETTDLQVDEDPSLVDGVNLMAEQFEARHPTLASTLRSVMQSLADMGI</sequence>
<evidence type="ECO:0000256" key="1">
    <source>
        <dbReference type="SAM" id="MobiDB-lite"/>
    </source>
</evidence>
<dbReference type="Proteomes" id="UP000243518">
    <property type="component" value="Unassembled WGS sequence"/>
</dbReference>
<dbReference type="InterPro" id="IPR025516">
    <property type="entry name" value="DUF4404"/>
</dbReference>
<feature type="region of interest" description="Disordered" evidence="1">
    <location>
        <begin position="1"/>
        <end position="31"/>
    </location>
</feature>
<comment type="caution">
    <text evidence="2">The sequence shown here is derived from an EMBL/GenBank/DDBJ whole genome shotgun (WGS) entry which is preliminary data.</text>
</comment>